<keyword evidence="4 6" id="KW-1133">Transmembrane helix</keyword>
<dbReference type="InterPro" id="IPR045584">
    <property type="entry name" value="Pilin-like"/>
</dbReference>
<dbReference type="PANTHER" id="PTHR30093">
    <property type="entry name" value="GENERAL SECRETION PATHWAY PROTEIN G"/>
    <property type="match status" value="1"/>
</dbReference>
<dbReference type="RefSeq" id="WP_398274680.1">
    <property type="nucleotide sequence ID" value="NZ_JBITLV010000001.1"/>
</dbReference>
<protein>
    <submittedName>
        <fullName evidence="7">Type II secretion system protein</fullName>
    </submittedName>
</protein>
<proteinExistence type="predicted"/>
<dbReference type="Proteomes" id="UP001612915">
    <property type="component" value="Unassembled WGS sequence"/>
</dbReference>
<comment type="caution">
    <text evidence="7">The sequence shown here is derived from an EMBL/GenBank/DDBJ whole genome shotgun (WGS) entry which is preliminary data.</text>
</comment>
<dbReference type="InterPro" id="IPR012902">
    <property type="entry name" value="N_methyl_site"/>
</dbReference>
<dbReference type="PROSITE" id="PS00409">
    <property type="entry name" value="PROKAR_NTER_METHYL"/>
    <property type="match status" value="1"/>
</dbReference>
<sequence>MAENRETRERGFSLIELLVVMIIIAVLAAIAVPVFLNQRQKARDTATIADIGRLGKAMTGYWVDGTTTAPTIAVTNSHYFVGGDDAGTATSGVSLLDYTNAAATSVTVTGASATAWCIQMKNTTGSSTTYKYSAQAGLEKGSCTSATAP</sequence>
<evidence type="ECO:0000256" key="2">
    <source>
        <dbReference type="ARBA" id="ARBA00022481"/>
    </source>
</evidence>
<evidence type="ECO:0000313" key="8">
    <source>
        <dbReference type="Proteomes" id="UP001612915"/>
    </source>
</evidence>
<evidence type="ECO:0000256" key="1">
    <source>
        <dbReference type="ARBA" id="ARBA00004167"/>
    </source>
</evidence>
<dbReference type="Pfam" id="PF07963">
    <property type="entry name" value="N_methyl"/>
    <property type="match status" value="1"/>
</dbReference>
<gene>
    <name evidence="7" type="ORF">ACIB24_02510</name>
</gene>
<keyword evidence="8" id="KW-1185">Reference proteome</keyword>
<evidence type="ECO:0000256" key="3">
    <source>
        <dbReference type="ARBA" id="ARBA00022692"/>
    </source>
</evidence>
<dbReference type="InterPro" id="IPR000983">
    <property type="entry name" value="Bac_GSPG_pilin"/>
</dbReference>
<reference evidence="7 8" key="1">
    <citation type="submission" date="2024-10" db="EMBL/GenBank/DDBJ databases">
        <title>The Natural Products Discovery Center: Release of the First 8490 Sequenced Strains for Exploring Actinobacteria Biosynthetic Diversity.</title>
        <authorList>
            <person name="Kalkreuter E."/>
            <person name="Kautsar S.A."/>
            <person name="Yang D."/>
            <person name="Bader C.D."/>
            <person name="Teijaro C.N."/>
            <person name="Fluegel L."/>
            <person name="Davis C.M."/>
            <person name="Simpson J.R."/>
            <person name="Lauterbach L."/>
            <person name="Steele A.D."/>
            <person name="Gui C."/>
            <person name="Meng S."/>
            <person name="Li G."/>
            <person name="Viehrig K."/>
            <person name="Ye F."/>
            <person name="Su P."/>
            <person name="Kiefer A.F."/>
            <person name="Nichols A."/>
            <person name="Cepeda A.J."/>
            <person name="Yan W."/>
            <person name="Fan B."/>
            <person name="Jiang Y."/>
            <person name="Adhikari A."/>
            <person name="Zheng C.-J."/>
            <person name="Schuster L."/>
            <person name="Cowan T.M."/>
            <person name="Smanski M.J."/>
            <person name="Chevrette M.G."/>
            <person name="De Carvalho L.P.S."/>
            <person name="Shen B."/>
        </authorList>
    </citation>
    <scope>NUCLEOTIDE SEQUENCE [LARGE SCALE GENOMIC DNA]</scope>
    <source>
        <strain evidence="7 8">NPDC049639</strain>
    </source>
</reference>
<dbReference type="PANTHER" id="PTHR30093:SF44">
    <property type="entry name" value="TYPE II SECRETION SYSTEM CORE PROTEIN G"/>
    <property type="match status" value="1"/>
</dbReference>
<keyword evidence="3 6" id="KW-0812">Transmembrane</keyword>
<evidence type="ECO:0000256" key="6">
    <source>
        <dbReference type="SAM" id="Phobius"/>
    </source>
</evidence>
<keyword evidence="2" id="KW-0488">Methylation</keyword>
<dbReference type="NCBIfam" id="TIGR02532">
    <property type="entry name" value="IV_pilin_GFxxxE"/>
    <property type="match status" value="1"/>
</dbReference>
<dbReference type="EMBL" id="JBITLV010000001">
    <property type="protein sequence ID" value="MFI7585931.1"/>
    <property type="molecule type" value="Genomic_DNA"/>
</dbReference>
<dbReference type="PRINTS" id="PR00813">
    <property type="entry name" value="BCTERIALGSPG"/>
</dbReference>
<feature type="transmembrane region" description="Helical" evidence="6">
    <location>
        <begin position="12"/>
        <end position="36"/>
    </location>
</feature>
<keyword evidence="5 6" id="KW-0472">Membrane</keyword>
<name>A0ABW8AHU5_9ACTN</name>
<accession>A0ABW8AHU5</accession>
<evidence type="ECO:0000313" key="7">
    <source>
        <dbReference type="EMBL" id="MFI7585931.1"/>
    </source>
</evidence>
<dbReference type="Gene3D" id="3.30.700.10">
    <property type="entry name" value="Glycoprotein, Type 4 Pilin"/>
    <property type="match status" value="1"/>
</dbReference>
<evidence type="ECO:0000256" key="4">
    <source>
        <dbReference type="ARBA" id="ARBA00022989"/>
    </source>
</evidence>
<dbReference type="SUPFAM" id="SSF54523">
    <property type="entry name" value="Pili subunits"/>
    <property type="match status" value="1"/>
</dbReference>
<comment type="subcellular location">
    <subcellularLocation>
        <location evidence="1">Membrane</location>
        <topology evidence="1">Single-pass membrane protein</topology>
    </subcellularLocation>
</comment>
<evidence type="ECO:0000256" key="5">
    <source>
        <dbReference type="ARBA" id="ARBA00023136"/>
    </source>
</evidence>
<organism evidence="7 8">
    <name type="scientific">Spongisporangium articulatum</name>
    <dbReference type="NCBI Taxonomy" id="3362603"/>
    <lineage>
        <taxon>Bacteria</taxon>
        <taxon>Bacillati</taxon>
        <taxon>Actinomycetota</taxon>
        <taxon>Actinomycetes</taxon>
        <taxon>Kineosporiales</taxon>
        <taxon>Kineosporiaceae</taxon>
        <taxon>Spongisporangium</taxon>
    </lineage>
</organism>